<dbReference type="Proteomes" id="UP001517388">
    <property type="component" value="Unassembled WGS sequence"/>
</dbReference>
<proteinExistence type="predicted"/>
<keyword evidence="2" id="KW-1185">Reference proteome</keyword>
<protein>
    <submittedName>
        <fullName evidence="1">Uncharacterized protein</fullName>
    </submittedName>
</protein>
<accession>A0ACC7S5Z0</accession>
<organism evidence="1 2">
    <name type="scientific">Dolichospermum flos-aquae UHCC 0037</name>
    <dbReference type="NCBI Taxonomy" id="2590026"/>
    <lineage>
        <taxon>Bacteria</taxon>
        <taxon>Bacillati</taxon>
        <taxon>Cyanobacteriota</taxon>
        <taxon>Cyanophyceae</taxon>
        <taxon>Nostocales</taxon>
        <taxon>Aphanizomenonaceae</taxon>
        <taxon>Dolichospermum</taxon>
    </lineage>
</organism>
<dbReference type="EMBL" id="VILF01000003">
    <property type="protein sequence ID" value="MTJ43925.1"/>
    <property type="molecule type" value="Genomic_DNA"/>
</dbReference>
<comment type="caution">
    <text evidence="1">The sequence shown here is derived from an EMBL/GenBank/DDBJ whole genome shotgun (WGS) entry which is preliminary data.</text>
</comment>
<sequence>MDTQKENYKIYLDVCCLNRPFDDWTQERIRLEGEAILSIMQRIRTREWKLVSSEAIRVELEKMRNLDKLENILKLLELAIITINIDEDVDFRSQQLENLGFGLYDSFHIACAEVAQADILLSTDDRLLKNSVRHQGLLKISLDNPVTWLMNTYLNYEENK</sequence>
<evidence type="ECO:0000313" key="1">
    <source>
        <dbReference type="EMBL" id="MTJ43925.1"/>
    </source>
</evidence>
<evidence type="ECO:0000313" key="2">
    <source>
        <dbReference type="Proteomes" id="UP001517388"/>
    </source>
</evidence>
<gene>
    <name evidence="1" type="ORF">FJR39_12290</name>
</gene>
<reference evidence="2" key="1">
    <citation type="journal article" date="2020" name="Toxins">
        <title>Phylogenomic Analysis of Secondary Metabolism in the Toxic Cyanobacterial Genera Anabaena, Dolichospermum and Aphanizomenon.</title>
        <authorList>
            <person name="Oesterholm J."/>
            <person name="Popin R.V."/>
            <person name="Fewer D.P."/>
            <person name="Sivonen K."/>
        </authorList>
    </citation>
    <scope>NUCLEOTIDE SEQUENCE [LARGE SCALE GENOMIC DNA]</scope>
    <source>
        <strain evidence="2">UHCC 0037</strain>
    </source>
</reference>
<name>A0ACC7S5Z0_DOLFA</name>